<feature type="region of interest" description="Disordered" evidence="7">
    <location>
        <begin position="423"/>
        <end position="442"/>
    </location>
</feature>
<dbReference type="PANTHER" id="PTHR12838">
    <property type="entry name" value="U3 SMALL NUCLEOLAR RNA-ASSOCIATED PROTEIN 11"/>
    <property type="match status" value="1"/>
</dbReference>
<evidence type="ECO:0000313" key="9">
    <source>
        <dbReference type="Proteomes" id="UP000242457"/>
    </source>
</evidence>
<comment type="subcellular location">
    <subcellularLocation>
        <location evidence="1">Nucleus</location>
        <location evidence="1">Nucleolus</location>
    </subcellularLocation>
</comment>
<feature type="region of interest" description="Disordered" evidence="7">
    <location>
        <begin position="373"/>
        <end position="401"/>
    </location>
</feature>
<keyword evidence="5" id="KW-0539">Nucleus</keyword>
<dbReference type="InterPro" id="IPR007144">
    <property type="entry name" value="SSU_processome_Utp11"/>
</dbReference>
<keyword evidence="9" id="KW-1185">Reference proteome</keyword>
<protein>
    <recommendedName>
        <fullName evidence="3">Probable U3 small nucleolar RNA-associated protein 11</fullName>
    </recommendedName>
</protein>
<sequence>MNQKLPLKFFEDKALLCHIVITHLPLHCCLCGEIFKQSKDFESFGPCKWWKSQRHHSLISGEQKSVLETPPLTSEESGSPLFNDNCGPLTSPPEFHRNTSTPMILGQKASFDFKTPNVPNFSLKTPVTNSASSKNSEIRSDLQENNSKCDNSSSNYVTLPSTTTHEEIPSLPLKHENKEEFPHNKSKNLDNMKNNINPTECSNNCELEDMELTNIENEILPDSQMDKYQGEKRSDSTKKVRFSDQYEDPSEPSSITENEEYFEACETLSEMKESLEKHKSQIKIYEDNAKNIEKENRSPSRADVIDNNEQASSSSRIVMMVVMENNSNVSTSDIIDSSLKKLKYMTTNFTTNKQNLSSCNSITSIDSYYSVSNSPLSESSNSSQKDSNISSNSNSDSSNSGGILSAVTNAVKNVMRNFSTMASSKAVPNEISKNEDSPISSTSDSFDFLSNFASSLSQRPGKRSRDAIENSPTKKSTEFVIPQIEVRSPIAKRQRGWYKIKAREPIARMKNNRPPRRVSSETQVFHQGSLSVGNTAAKAMQKTHRERHQPENRKHLGLLEKKKDYVARAKDYQEKQQTLKLLRKRALNKNPDEFYFHMINSKIHGGIHKEKRKHKEYTPEQIHLMETQDIRYIAYKRNLEAKKIDRLQSELHMIDAANETKNKHIFFVDGSEEIKNFDIAKKLDTHPALLSRRTNRPKLSRLKDMKLPEIDENSLKRIERSKHKAYQELQKRINRERQLTIIQQKLEIERALKDKKVTKPKLVKKGSKDSAPIYKWTYERKR</sequence>
<feature type="compositionally biased region" description="Polar residues" evidence="7">
    <location>
        <begin position="143"/>
        <end position="163"/>
    </location>
</feature>
<feature type="compositionally biased region" description="Polar residues" evidence="7">
    <location>
        <begin position="122"/>
        <end position="135"/>
    </location>
</feature>
<evidence type="ECO:0000256" key="3">
    <source>
        <dbReference type="ARBA" id="ARBA00020121"/>
    </source>
</evidence>
<feature type="region of interest" description="Disordered" evidence="7">
    <location>
        <begin position="455"/>
        <end position="475"/>
    </location>
</feature>
<evidence type="ECO:0000256" key="1">
    <source>
        <dbReference type="ARBA" id="ARBA00004604"/>
    </source>
</evidence>
<accession>A0A2A3ETA8</accession>
<name>A0A2A3ETA8_APICC</name>
<evidence type="ECO:0000313" key="8">
    <source>
        <dbReference type="EMBL" id="PBC34379.1"/>
    </source>
</evidence>
<dbReference type="GO" id="GO:0006364">
    <property type="term" value="P:rRNA processing"/>
    <property type="evidence" value="ECO:0007669"/>
    <property type="project" value="UniProtKB-KW"/>
</dbReference>
<evidence type="ECO:0000256" key="4">
    <source>
        <dbReference type="ARBA" id="ARBA00022552"/>
    </source>
</evidence>
<comment type="similarity">
    <text evidence="2">Belongs to the UTP11 family.</text>
</comment>
<reference evidence="8 9" key="1">
    <citation type="submission" date="2014-07" db="EMBL/GenBank/DDBJ databases">
        <title>Genomic and transcriptomic analysis on Apis cerana provide comprehensive insights into honey bee biology.</title>
        <authorList>
            <person name="Diao Q."/>
            <person name="Sun L."/>
            <person name="Zheng H."/>
            <person name="Zheng H."/>
            <person name="Xu S."/>
            <person name="Wang S."/>
            <person name="Zeng Z."/>
            <person name="Hu F."/>
            <person name="Su S."/>
            <person name="Wu J."/>
        </authorList>
    </citation>
    <scope>NUCLEOTIDE SEQUENCE [LARGE SCALE GENOMIC DNA]</scope>
    <source>
        <tissue evidence="8">Pupae without intestine</tissue>
    </source>
</reference>
<gene>
    <name evidence="8" type="ORF">APICC_09564</name>
</gene>
<organism evidence="8 9">
    <name type="scientific">Apis cerana cerana</name>
    <name type="common">Oriental honeybee</name>
    <dbReference type="NCBI Taxonomy" id="94128"/>
    <lineage>
        <taxon>Eukaryota</taxon>
        <taxon>Metazoa</taxon>
        <taxon>Ecdysozoa</taxon>
        <taxon>Arthropoda</taxon>
        <taxon>Hexapoda</taxon>
        <taxon>Insecta</taxon>
        <taxon>Pterygota</taxon>
        <taxon>Neoptera</taxon>
        <taxon>Endopterygota</taxon>
        <taxon>Hymenoptera</taxon>
        <taxon>Apocrita</taxon>
        <taxon>Aculeata</taxon>
        <taxon>Apoidea</taxon>
        <taxon>Anthophila</taxon>
        <taxon>Apidae</taxon>
        <taxon>Apis</taxon>
    </lineage>
</organism>
<dbReference type="Pfam" id="PF03998">
    <property type="entry name" value="Utp11"/>
    <property type="match status" value="1"/>
</dbReference>
<feature type="region of interest" description="Disordered" evidence="7">
    <location>
        <begin position="61"/>
        <end position="81"/>
    </location>
</feature>
<feature type="compositionally biased region" description="Low complexity" evidence="7">
    <location>
        <begin position="373"/>
        <end position="400"/>
    </location>
</feature>
<feature type="coiled-coil region" evidence="6">
    <location>
        <begin position="268"/>
        <end position="295"/>
    </location>
</feature>
<feature type="region of interest" description="Disordered" evidence="7">
    <location>
        <begin position="122"/>
        <end position="175"/>
    </location>
</feature>
<evidence type="ECO:0000256" key="7">
    <source>
        <dbReference type="SAM" id="MobiDB-lite"/>
    </source>
</evidence>
<dbReference type="PANTHER" id="PTHR12838:SF0">
    <property type="entry name" value="U3 SMALL NUCLEOLAR RNA-ASSOCIATED PROTEIN 11-RELATED"/>
    <property type="match status" value="1"/>
</dbReference>
<dbReference type="STRING" id="94128.A0A2A3ETA8"/>
<dbReference type="AlphaFoldDB" id="A0A2A3ETA8"/>
<dbReference type="EMBL" id="KZ288192">
    <property type="protein sequence ID" value="PBC34379.1"/>
    <property type="molecule type" value="Genomic_DNA"/>
</dbReference>
<proteinExistence type="inferred from homology"/>
<dbReference type="OrthoDB" id="29058at2759"/>
<evidence type="ECO:0000256" key="6">
    <source>
        <dbReference type="SAM" id="Coils"/>
    </source>
</evidence>
<feature type="compositionally biased region" description="Basic and acidic residues" evidence="7">
    <location>
        <begin position="224"/>
        <end position="244"/>
    </location>
</feature>
<feature type="region of interest" description="Disordered" evidence="7">
    <location>
        <begin position="219"/>
        <end position="256"/>
    </location>
</feature>
<dbReference type="Proteomes" id="UP000242457">
    <property type="component" value="Unassembled WGS sequence"/>
</dbReference>
<keyword evidence="6" id="KW-0175">Coiled coil</keyword>
<feature type="compositionally biased region" description="Basic and acidic residues" evidence="7">
    <location>
        <begin position="164"/>
        <end position="175"/>
    </location>
</feature>
<evidence type="ECO:0000256" key="2">
    <source>
        <dbReference type="ARBA" id="ARBA00008105"/>
    </source>
</evidence>
<keyword evidence="4" id="KW-0698">rRNA processing</keyword>
<dbReference type="GO" id="GO:0032040">
    <property type="term" value="C:small-subunit processome"/>
    <property type="evidence" value="ECO:0007669"/>
    <property type="project" value="InterPro"/>
</dbReference>
<feature type="compositionally biased region" description="Polar residues" evidence="7">
    <location>
        <begin position="71"/>
        <end position="81"/>
    </location>
</feature>
<evidence type="ECO:0000256" key="5">
    <source>
        <dbReference type="ARBA" id="ARBA00023242"/>
    </source>
</evidence>